<dbReference type="GO" id="GO:0043130">
    <property type="term" value="F:ubiquitin binding"/>
    <property type="evidence" value="ECO:0007669"/>
    <property type="project" value="InterPro"/>
</dbReference>
<dbReference type="Gene3D" id="3.90.70.80">
    <property type="match status" value="1"/>
</dbReference>
<dbReference type="CDD" id="cd22751">
    <property type="entry name" value="OTU_plant_OTU9-like"/>
    <property type="match status" value="1"/>
</dbReference>
<organism evidence="3 4">
    <name type="scientific">Pelagomonas calceolata</name>
    <dbReference type="NCBI Taxonomy" id="35677"/>
    <lineage>
        <taxon>Eukaryota</taxon>
        <taxon>Sar</taxon>
        <taxon>Stramenopiles</taxon>
        <taxon>Ochrophyta</taxon>
        <taxon>Pelagophyceae</taxon>
        <taxon>Pelagomonadales</taxon>
        <taxon>Pelagomonadaceae</taxon>
        <taxon>Pelagomonas</taxon>
    </lineage>
</organism>
<dbReference type="SUPFAM" id="SSF54001">
    <property type="entry name" value="Cysteine proteinases"/>
    <property type="match status" value="1"/>
</dbReference>
<proteinExistence type="predicted"/>
<dbReference type="OrthoDB" id="415023at2759"/>
<dbReference type="Gene3D" id="1.10.8.10">
    <property type="entry name" value="DNA helicase RuvA subunit, C-terminal domain"/>
    <property type="match status" value="1"/>
</dbReference>
<dbReference type="InterPro" id="IPR003892">
    <property type="entry name" value="CUE"/>
</dbReference>
<protein>
    <recommendedName>
        <fullName evidence="5">OTU domain-containing protein</fullName>
    </recommendedName>
</protein>
<keyword evidence="4" id="KW-1185">Reference proteome</keyword>
<feature type="domain" description="OTU" evidence="1">
    <location>
        <begin position="212"/>
        <end position="340"/>
    </location>
</feature>
<dbReference type="PANTHER" id="PTHR12419">
    <property type="entry name" value="OTU DOMAIN CONTAINING PROTEIN"/>
    <property type="match status" value="1"/>
</dbReference>
<dbReference type="InterPro" id="IPR009060">
    <property type="entry name" value="UBA-like_sf"/>
</dbReference>
<dbReference type="InterPro" id="IPR003323">
    <property type="entry name" value="OTU_dom"/>
</dbReference>
<dbReference type="PROSITE" id="PS51140">
    <property type="entry name" value="CUE"/>
    <property type="match status" value="1"/>
</dbReference>
<dbReference type="SUPFAM" id="SSF46934">
    <property type="entry name" value="UBA-like"/>
    <property type="match status" value="1"/>
</dbReference>
<dbReference type="PROSITE" id="PS50802">
    <property type="entry name" value="OTU"/>
    <property type="match status" value="1"/>
</dbReference>
<evidence type="ECO:0000313" key="4">
    <source>
        <dbReference type="Proteomes" id="UP000789595"/>
    </source>
</evidence>
<dbReference type="CDD" id="cd14279">
    <property type="entry name" value="CUE"/>
    <property type="match status" value="1"/>
</dbReference>
<dbReference type="GO" id="GO:0016579">
    <property type="term" value="P:protein deubiquitination"/>
    <property type="evidence" value="ECO:0007669"/>
    <property type="project" value="TreeGrafter"/>
</dbReference>
<gene>
    <name evidence="3" type="ORF">PECAL_4P16650</name>
</gene>
<evidence type="ECO:0000313" key="3">
    <source>
        <dbReference type="EMBL" id="CAH0374387.1"/>
    </source>
</evidence>
<comment type="caution">
    <text evidence="3">The sequence shown here is derived from an EMBL/GenBank/DDBJ whole genome shotgun (WGS) entry which is preliminary data.</text>
</comment>
<dbReference type="EMBL" id="CAKKNE010000004">
    <property type="protein sequence ID" value="CAH0374387.1"/>
    <property type="molecule type" value="Genomic_DNA"/>
</dbReference>
<reference evidence="3" key="1">
    <citation type="submission" date="2021-11" db="EMBL/GenBank/DDBJ databases">
        <authorList>
            <consortium name="Genoscope - CEA"/>
            <person name="William W."/>
        </authorList>
    </citation>
    <scope>NUCLEOTIDE SEQUENCE</scope>
</reference>
<dbReference type="InterPro" id="IPR038765">
    <property type="entry name" value="Papain-like_cys_pep_sf"/>
</dbReference>
<evidence type="ECO:0000259" key="2">
    <source>
        <dbReference type="PROSITE" id="PS51140"/>
    </source>
</evidence>
<dbReference type="AlphaFoldDB" id="A0A8J2STZ8"/>
<dbReference type="Proteomes" id="UP000789595">
    <property type="component" value="Unassembled WGS sequence"/>
</dbReference>
<feature type="domain" description="CUE" evidence="2">
    <location>
        <begin position="1"/>
        <end position="45"/>
    </location>
</feature>
<evidence type="ECO:0000259" key="1">
    <source>
        <dbReference type="PROSITE" id="PS50802"/>
    </source>
</evidence>
<name>A0A8J2STZ8_9STRA</name>
<dbReference type="GO" id="GO:0004843">
    <property type="term" value="F:cysteine-type deubiquitinase activity"/>
    <property type="evidence" value="ECO:0007669"/>
    <property type="project" value="TreeGrafter"/>
</dbReference>
<dbReference type="Pfam" id="PF02845">
    <property type="entry name" value="CUE"/>
    <property type="match status" value="1"/>
</dbReference>
<sequence length="341" mass="37097">MSNFLTELADMFPSWDAEALRAVHEANRGDQEKTITQLLAWTAEDAPGPQQPAAAFPVVCPPGAGPGTQLLVHAPTTGQQMTVVVPNGIGPGLQFLVALPPQFARATPAPQPPAPPQIHDAAPVVLERAFYDDIMAKRITDKMAPKATGALLKATAKFKQLARKARAEVARRPHVRRLPSSQDGQVIRDATREDKIAAGKALLGQRLAFLALRMVEMEDDGNCQFRALSHELYGSQDHHLRVRAGAVAYLRAHEADFAPFVGTAADWANYLGRMAKSREWGDELTLQAACGAFAVDVHVISTETEHFHLEYACPVPSAATPRKLFLSYISPIHYNVVVPNK</sequence>
<accession>A0A8J2STZ8</accession>
<dbReference type="InterPro" id="IPR050704">
    <property type="entry name" value="Peptidase_C85-like"/>
</dbReference>
<evidence type="ECO:0008006" key="5">
    <source>
        <dbReference type="Google" id="ProtNLM"/>
    </source>
</evidence>
<dbReference type="Pfam" id="PF02338">
    <property type="entry name" value="OTU"/>
    <property type="match status" value="1"/>
</dbReference>
<dbReference type="PANTHER" id="PTHR12419:SF11">
    <property type="entry name" value="OTU DOMAIN-CONTAINING PROTEIN DDB_G0284757"/>
    <property type="match status" value="1"/>
</dbReference>